<dbReference type="InterPro" id="IPR013656">
    <property type="entry name" value="PAS_4"/>
</dbReference>
<evidence type="ECO:0000256" key="3">
    <source>
        <dbReference type="ARBA" id="ARBA00022679"/>
    </source>
</evidence>
<proteinExistence type="predicted"/>
<dbReference type="SUPFAM" id="SSF55785">
    <property type="entry name" value="PYP-like sensor domain (PAS domain)"/>
    <property type="match status" value="1"/>
</dbReference>
<dbReference type="Gene3D" id="1.10.287.130">
    <property type="match status" value="1"/>
</dbReference>
<dbReference type="Pfam" id="PF00512">
    <property type="entry name" value="HisKA"/>
    <property type="match status" value="1"/>
</dbReference>
<keyword evidence="7" id="KW-0902">Two-component regulatory system</keyword>
<dbReference type="EC" id="2.7.13.3" evidence="2"/>
<dbReference type="InterPro" id="IPR035965">
    <property type="entry name" value="PAS-like_dom_sf"/>
</dbReference>
<dbReference type="PANTHER" id="PTHR43065:SF46">
    <property type="entry name" value="C4-DICARBOXYLATE TRANSPORT SENSOR PROTEIN DCTB"/>
    <property type="match status" value="1"/>
</dbReference>
<dbReference type="SUPFAM" id="SSF47384">
    <property type="entry name" value="Homodimeric domain of signal transducing histidine kinase"/>
    <property type="match status" value="1"/>
</dbReference>
<dbReference type="EMBL" id="AP025516">
    <property type="protein sequence ID" value="BDD89319.1"/>
    <property type="molecule type" value="Genomic_DNA"/>
</dbReference>
<keyword evidence="3" id="KW-0808">Transferase</keyword>
<dbReference type="CDD" id="cd00082">
    <property type="entry name" value="HisKA"/>
    <property type="match status" value="1"/>
</dbReference>
<evidence type="ECO:0000256" key="2">
    <source>
        <dbReference type="ARBA" id="ARBA00012438"/>
    </source>
</evidence>
<dbReference type="CDD" id="cd00130">
    <property type="entry name" value="PAS"/>
    <property type="match status" value="1"/>
</dbReference>
<dbReference type="Gene3D" id="3.30.450.40">
    <property type="match status" value="2"/>
</dbReference>
<dbReference type="Proteomes" id="UP000830055">
    <property type="component" value="Chromosome"/>
</dbReference>
<feature type="domain" description="PAC" evidence="9">
    <location>
        <begin position="417"/>
        <end position="472"/>
    </location>
</feature>
<dbReference type="PANTHER" id="PTHR43065">
    <property type="entry name" value="SENSOR HISTIDINE KINASE"/>
    <property type="match status" value="1"/>
</dbReference>
<dbReference type="SMART" id="SM00388">
    <property type="entry name" value="HisKA"/>
    <property type="match status" value="1"/>
</dbReference>
<evidence type="ECO:0000256" key="5">
    <source>
        <dbReference type="ARBA" id="ARBA00022777"/>
    </source>
</evidence>
<dbReference type="InterPro" id="IPR036097">
    <property type="entry name" value="HisK_dim/P_sf"/>
</dbReference>
<gene>
    <name evidence="10" type="ORF">DPPLL_36840</name>
</gene>
<sequence>MSDTPQQDRDRRYLLVFQQVTKLISMAHDPRAVMETIVSILPELLGSDACTIRLLDPDTDAFVLGAAAGVSREYLDRHDVDSAETMDLVSAGRPVATEDVATSPHRPFREAARREGVVSVLTLPISYQGKVTGIMRLLTRNRRVFSGEEIDFAHALAEQVGIALANASMFRQLEQQVDFLKEVQAISKMVNSTLDLDSILQTIVELLPRSLRAQGCTIRLLAPQSSRLELAASFGLSKRYLERGEVAGEENTVRALQGEPVAIANVEHDSRVLYHEHMRREGIKSLLAVPIKVSREVIGVIRILARERRTFGAAEINFASAVAEVGGAAIKNAATYRQITLLFNQIEEHEQFLGNIIDCIRPQLLVVDKNGHVVMANKAFLEANGKSEGEVLGMAYGQVCRTEDGEGSCPVPQVLVTGQMVSVVQSQVEEDGRHWYERSATPMRTNSGEVEYVIEVIRDLTAQRRLEEEQAERSKLEGVIELAGTVAHEINTPLFAALGTAQLMEADLDDQESGDDLRTIIRNLQAIGDLTRKMATMTGYRGKQYVGETRIIDLG</sequence>
<dbReference type="Pfam" id="PF01590">
    <property type="entry name" value="GAF"/>
    <property type="match status" value="1"/>
</dbReference>
<evidence type="ECO:0000259" key="8">
    <source>
        <dbReference type="PROSITE" id="PS50112"/>
    </source>
</evidence>
<dbReference type="Gene3D" id="3.30.450.20">
    <property type="entry name" value="PAS domain"/>
    <property type="match status" value="1"/>
</dbReference>
<dbReference type="RefSeq" id="WP_284152627.1">
    <property type="nucleotide sequence ID" value="NZ_AP025516.1"/>
</dbReference>
<evidence type="ECO:0000313" key="11">
    <source>
        <dbReference type="Proteomes" id="UP000830055"/>
    </source>
</evidence>
<dbReference type="SMART" id="SM00065">
    <property type="entry name" value="GAF"/>
    <property type="match status" value="2"/>
</dbReference>
<keyword evidence="11" id="KW-1185">Reference proteome</keyword>
<feature type="domain" description="PAS" evidence="8">
    <location>
        <begin position="349"/>
        <end position="393"/>
    </location>
</feature>
<evidence type="ECO:0000313" key="10">
    <source>
        <dbReference type="EMBL" id="BDD89319.1"/>
    </source>
</evidence>
<dbReference type="InterPro" id="IPR003018">
    <property type="entry name" value="GAF"/>
</dbReference>
<accession>A0ABM7WEC3</accession>
<dbReference type="InterPro" id="IPR029016">
    <property type="entry name" value="GAF-like_dom_sf"/>
</dbReference>
<protein>
    <recommendedName>
        <fullName evidence="2">histidine kinase</fullName>
        <ecNumber evidence="2">2.7.13.3</ecNumber>
    </recommendedName>
</protein>
<evidence type="ECO:0000256" key="6">
    <source>
        <dbReference type="ARBA" id="ARBA00022840"/>
    </source>
</evidence>
<keyword evidence="6" id="KW-0067">ATP-binding</keyword>
<dbReference type="PROSITE" id="PS50112">
    <property type="entry name" value="PAS"/>
    <property type="match status" value="1"/>
</dbReference>
<dbReference type="Pfam" id="PF08448">
    <property type="entry name" value="PAS_4"/>
    <property type="match status" value="1"/>
</dbReference>
<organism evidence="10 11">
    <name type="scientific">Desulfofustis limnaeus</name>
    <dbReference type="NCBI Taxonomy" id="2740163"/>
    <lineage>
        <taxon>Bacteria</taxon>
        <taxon>Pseudomonadati</taxon>
        <taxon>Thermodesulfobacteriota</taxon>
        <taxon>Desulfobulbia</taxon>
        <taxon>Desulfobulbales</taxon>
        <taxon>Desulfocapsaceae</taxon>
        <taxon>Desulfofustis</taxon>
    </lineage>
</organism>
<comment type="catalytic activity">
    <reaction evidence="1">
        <text>ATP + protein L-histidine = ADP + protein N-phospho-L-histidine.</text>
        <dbReference type="EC" id="2.7.13.3"/>
    </reaction>
</comment>
<dbReference type="NCBIfam" id="TIGR00229">
    <property type="entry name" value="sensory_box"/>
    <property type="match status" value="1"/>
</dbReference>
<evidence type="ECO:0000256" key="7">
    <source>
        <dbReference type="ARBA" id="ARBA00023012"/>
    </source>
</evidence>
<dbReference type="SUPFAM" id="SSF55781">
    <property type="entry name" value="GAF domain-like"/>
    <property type="match status" value="2"/>
</dbReference>
<evidence type="ECO:0000256" key="4">
    <source>
        <dbReference type="ARBA" id="ARBA00022741"/>
    </source>
</evidence>
<dbReference type="InterPro" id="IPR003661">
    <property type="entry name" value="HisK_dim/P_dom"/>
</dbReference>
<evidence type="ECO:0000256" key="1">
    <source>
        <dbReference type="ARBA" id="ARBA00000085"/>
    </source>
</evidence>
<reference evidence="10 11" key="1">
    <citation type="submission" date="2022-01" db="EMBL/GenBank/DDBJ databases">
        <title>Desulfofustis limnae sp. nov., a novel mesophilic sulfate-reducing bacterium isolated from marsh soil.</title>
        <authorList>
            <person name="Watanabe M."/>
            <person name="Takahashi A."/>
            <person name="Kojima H."/>
            <person name="Fukui M."/>
        </authorList>
    </citation>
    <scope>NUCLEOTIDE SEQUENCE [LARGE SCALE GENOMIC DNA]</scope>
    <source>
        <strain evidence="10 11">PPLL</strain>
    </source>
</reference>
<dbReference type="InterPro" id="IPR000700">
    <property type="entry name" value="PAS-assoc_C"/>
</dbReference>
<dbReference type="InterPro" id="IPR000014">
    <property type="entry name" value="PAS"/>
</dbReference>
<dbReference type="PROSITE" id="PS50113">
    <property type="entry name" value="PAC"/>
    <property type="match status" value="1"/>
</dbReference>
<dbReference type="Pfam" id="PF13185">
    <property type="entry name" value="GAF_2"/>
    <property type="match status" value="1"/>
</dbReference>
<name>A0ABM7WEC3_9BACT</name>
<keyword evidence="5" id="KW-0418">Kinase</keyword>
<keyword evidence="4" id="KW-0547">Nucleotide-binding</keyword>
<evidence type="ECO:0000259" key="9">
    <source>
        <dbReference type="PROSITE" id="PS50113"/>
    </source>
</evidence>